<reference evidence="2 3" key="1">
    <citation type="journal article" date="2005" name="PLoS Biol.">
        <title>The genomes of Oryza sativa: a history of duplications.</title>
        <authorList>
            <person name="Yu J."/>
            <person name="Wang J."/>
            <person name="Lin W."/>
            <person name="Li S."/>
            <person name="Li H."/>
            <person name="Zhou J."/>
            <person name="Ni P."/>
            <person name="Dong W."/>
            <person name="Hu S."/>
            <person name="Zeng C."/>
            <person name="Zhang J."/>
            <person name="Zhang Y."/>
            <person name="Li R."/>
            <person name="Xu Z."/>
            <person name="Li S."/>
            <person name="Li X."/>
            <person name="Zheng H."/>
            <person name="Cong L."/>
            <person name="Lin L."/>
            <person name="Yin J."/>
            <person name="Geng J."/>
            <person name="Li G."/>
            <person name="Shi J."/>
            <person name="Liu J."/>
            <person name="Lv H."/>
            <person name="Li J."/>
            <person name="Wang J."/>
            <person name="Deng Y."/>
            <person name="Ran L."/>
            <person name="Shi X."/>
            <person name="Wang X."/>
            <person name="Wu Q."/>
            <person name="Li C."/>
            <person name="Ren X."/>
            <person name="Wang J."/>
            <person name="Wang X."/>
            <person name="Li D."/>
            <person name="Liu D."/>
            <person name="Zhang X."/>
            <person name="Ji Z."/>
            <person name="Zhao W."/>
            <person name="Sun Y."/>
            <person name="Zhang Z."/>
            <person name="Bao J."/>
            <person name="Han Y."/>
            <person name="Dong L."/>
            <person name="Ji J."/>
            <person name="Chen P."/>
            <person name="Wu S."/>
            <person name="Liu J."/>
            <person name="Xiao Y."/>
            <person name="Bu D."/>
            <person name="Tan J."/>
            <person name="Yang L."/>
            <person name="Ye C."/>
            <person name="Zhang J."/>
            <person name="Xu J."/>
            <person name="Zhou Y."/>
            <person name="Yu Y."/>
            <person name="Zhang B."/>
            <person name="Zhuang S."/>
            <person name="Wei H."/>
            <person name="Liu B."/>
            <person name="Lei M."/>
            <person name="Yu H."/>
            <person name="Li Y."/>
            <person name="Xu H."/>
            <person name="Wei S."/>
            <person name="He X."/>
            <person name="Fang L."/>
            <person name="Zhang Z."/>
            <person name="Zhang Y."/>
            <person name="Huang X."/>
            <person name="Su Z."/>
            <person name="Tong W."/>
            <person name="Li J."/>
            <person name="Tong Z."/>
            <person name="Li S."/>
            <person name="Ye J."/>
            <person name="Wang L."/>
            <person name="Fang L."/>
            <person name="Lei T."/>
            <person name="Chen C."/>
            <person name="Chen H."/>
            <person name="Xu Z."/>
            <person name="Li H."/>
            <person name="Huang H."/>
            <person name="Zhang F."/>
            <person name="Xu H."/>
            <person name="Li N."/>
            <person name="Zhao C."/>
            <person name="Li S."/>
            <person name="Dong L."/>
            <person name="Huang Y."/>
            <person name="Li L."/>
            <person name="Xi Y."/>
            <person name="Qi Q."/>
            <person name="Li W."/>
            <person name="Zhang B."/>
            <person name="Hu W."/>
            <person name="Zhang Y."/>
            <person name="Tian X."/>
            <person name="Jiao Y."/>
            <person name="Liang X."/>
            <person name="Jin J."/>
            <person name="Gao L."/>
            <person name="Zheng W."/>
            <person name="Hao B."/>
            <person name="Liu S."/>
            <person name="Wang W."/>
            <person name="Yuan L."/>
            <person name="Cao M."/>
            <person name="McDermott J."/>
            <person name="Samudrala R."/>
            <person name="Wang J."/>
            <person name="Wong G.K."/>
            <person name="Yang H."/>
        </authorList>
    </citation>
    <scope>NUCLEOTIDE SEQUENCE [LARGE SCALE GENOMIC DNA]</scope>
    <source>
        <strain evidence="3">cv. 93-11</strain>
    </source>
</reference>
<dbReference type="STRING" id="39946.B8BGM3"/>
<dbReference type="Proteomes" id="UP000007015">
    <property type="component" value="Chromosome 10"/>
</dbReference>
<feature type="compositionally biased region" description="Low complexity" evidence="1">
    <location>
        <begin position="99"/>
        <end position="112"/>
    </location>
</feature>
<gene>
    <name evidence="2" type="ORF">OsI_33416</name>
</gene>
<protein>
    <submittedName>
        <fullName evidence="2">Uncharacterized protein</fullName>
    </submittedName>
</protein>
<dbReference type="HOGENOM" id="CLU_1848400_0_0_1"/>
<sequence length="139" mass="15037">MEVRRRSAMGHRLVGAVIDRDASLLNKAFRVEIEDAAARPCELVQVLGGDLDDMQRQETEPRQELNSHLLLSSGSVAEEITNGGGGLERSREVDELEEAATAPRPSASSAPSMTCAPRAAVVACVVSLAHNTRWPRLSY</sequence>
<evidence type="ECO:0000313" key="3">
    <source>
        <dbReference type="Proteomes" id="UP000007015"/>
    </source>
</evidence>
<proteinExistence type="predicted"/>
<name>B8BGM3_ORYSI</name>
<organism evidence="2 3">
    <name type="scientific">Oryza sativa subsp. indica</name>
    <name type="common">Rice</name>
    <dbReference type="NCBI Taxonomy" id="39946"/>
    <lineage>
        <taxon>Eukaryota</taxon>
        <taxon>Viridiplantae</taxon>
        <taxon>Streptophyta</taxon>
        <taxon>Embryophyta</taxon>
        <taxon>Tracheophyta</taxon>
        <taxon>Spermatophyta</taxon>
        <taxon>Magnoliopsida</taxon>
        <taxon>Liliopsida</taxon>
        <taxon>Poales</taxon>
        <taxon>Poaceae</taxon>
        <taxon>BOP clade</taxon>
        <taxon>Oryzoideae</taxon>
        <taxon>Oryzeae</taxon>
        <taxon>Oryzinae</taxon>
        <taxon>Oryza</taxon>
        <taxon>Oryza sativa</taxon>
    </lineage>
</organism>
<keyword evidence="3" id="KW-1185">Reference proteome</keyword>
<dbReference type="Gramene" id="BGIOSGA032844-TA">
    <property type="protein sequence ID" value="BGIOSGA032844-PA"/>
    <property type="gene ID" value="BGIOSGA032844"/>
</dbReference>
<dbReference type="EMBL" id="CM000135">
    <property type="protein sequence ID" value="EEC66875.1"/>
    <property type="molecule type" value="Genomic_DNA"/>
</dbReference>
<dbReference type="AlphaFoldDB" id="B8BGM3"/>
<accession>B8BGM3</accession>
<evidence type="ECO:0000256" key="1">
    <source>
        <dbReference type="SAM" id="MobiDB-lite"/>
    </source>
</evidence>
<evidence type="ECO:0000313" key="2">
    <source>
        <dbReference type="EMBL" id="EEC66875.1"/>
    </source>
</evidence>
<feature type="region of interest" description="Disordered" evidence="1">
    <location>
        <begin position="79"/>
        <end position="112"/>
    </location>
</feature>